<keyword evidence="3" id="KW-1185">Reference proteome</keyword>
<dbReference type="InterPro" id="IPR057466">
    <property type="entry name" value="CFAP46_TPR"/>
</dbReference>
<reference evidence="2" key="3">
    <citation type="submission" date="2025-09" db="UniProtKB">
        <authorList>
            <consortium name="Ensembl"/>
        </authorList>
    </citation>
    <scope>IDENTIFICATION</scope>
</reference>
<organism evidence="2 3">
    <name type="scientific">Scleropages formosus</name>
    <name type="common">Asian bonytongue</name>
    <name type="synonym">Osteoglossum formosum</name>
    <dbReference type="NCBI Taxonomy" id="113540"/>
    <lineage>
        <taxon>Eukaryota</taxon>
        <taxon>Metazoa</taxon>
        <taxon>Chordata</taxon>
        <taxon>Craniata</taxon>
        <taxon>Vertebrata</taxon>
        <taxon>Euteleostomi</taxon>
        <taxon>Actinopterygii</taxon>
        <taxon>Neopterygii</taxon>
        <taxon>Teleostei</taxon>
        <taxon>Osteoglossocephala</taxon>
        <taxon>Osteoglossomorpha</taxon>
        <taxon>Osteoglossiformes</taxon>
        <taxon>Osteoglossidae</taxon>
        <taxon>Scleropages</taxon>
    </lineage>
</organism>
<dbReference type="OrthoDB" id="68437at2759"/>
<evidence type="ECO:0000313" key="2">
    <source>
        <dbReference type="Ensembl" id="ENSSFOP00015009077.2"/>
    </source>
</evidence>
<accession>A0A8C9R4N7</accession>
<protein>
    <recommendedName>
        <fullName evidence="4">Cilia and flagella associated protein 46</fullName>
    </recommendedName>
</protein>
<dbReference type="InterPro" id="IPR039586">
    <property type="entry name" value="CFAP46"/>
</dbReference>
<dbReference type="AlphaFoldDB" id="A0A8C9R4N7"/>
<reference evidence="2 3" key="1">
    <citation type="submission" date="2019-04" db="EMBL/GenBank/DDBJ databases">
        <authorList>
            <consortium name="Wellcome Sanger Institute Data Sharing"/>
        </authorList>
    </citation>
    <scope>NUCLEOTIDE SEQUENCE [LARGE SCALE GENOMIC DNA]</scope>
</reference>
<reference evidence="2" key="2">
    <citation type="submission" date="2025-08" db="UniProtKB">
        <authorList>
            <consortium name="Ensembl"/>
        </authorList>
    </citation>
    <scope>IDENTIFICATION</scope>
</reference>
<dbReference type="GO" id="GO:0035082">
    <property type="term" value="P:axoneme assembly"/>
    <property type="evidence" value="ECO:0007669"/>
    <property type="project" value="InterPro"/>
</dbReference>
<feature type="region of interest" description="Disordered" evidence="1">
    <location>
        <begin position="424"/>
        <end position="444"/>
    </location>
</feature>
<dbReference type="Pfam" id="PF25439">
    <property type="entry name" value="TPR_CFAP46_N"/>
    <property type="match status" value="1"/>
</dbReference>
<dbReference type="PANTHER" id="PTHR15977:SF15">
    <property type="entry name" value="CILIA- AND FLAGELLA-ASSOCIATED PROTEIN 46"/>
    <property type="match status" value="1"/>
</dbReference>
<evidence type="ECO:0000256" key="1">
    <source>
        <dbReference type="SAM" id="MobiDB-lite"/>
    </source>
</evidence>
<dbReference type="GeneTree" id="ENSGT00570000079216"/>
<dbReference type="Ensembl" id="ENSSFOT00015009203.2">
    <property type="protein sequence ID" value="ENSSFOP00015009077.2"/>
    <property type="gene ID" value="ENSSFOG00015005888.2"/>
</dbReference>
<feature type="compositionally biased region" description="Basic and acidic residues" evidence="1">
    <location>
        <begin position="551"/>
        <end position="575"/>
    </location>
</feature>
<feature type="region of interest" description="Disordered" evidence="1">
    <location>
        <begin position="543"/>
        <end position="578"/>
    </location>
</feature>
<proteinExistence type="predicted"/>
<name>A0A8C9R4N7_SCLFO</name>
<evidence type="ECO:0008006" key="4">
    <source>
        <dbReference type="Google" id="ProtNLM"/>
    </source>
</evidence>
<sequence>MSKECLNMYFKGKPPANQFLIRAYLCGGQLTSLQSSGRGDIEKVVMFFLKAIEISKEQPRYHFLVFNASVLYFQAIGPFLRPGTKQHLVSSLMQVVKALEDIREEDLKWRAQLMLHLVECLVDAGRKKEAASFAKLTSDFAQVNTPDLYPRIFSLQDAECLVKIECLKCELDLHKRGSKLQGYAKGDVEAQLKMVKRLDHSLQSAVRGGGRSLIQAVCATLWNACLPLLQLNLRKSIKGQLVRMAQALEESRSLLLEMRFQVHNEISEMEVEEDHLECAIEHLEKAMRLDEEGMHRERLSASLRQLRARRSLYEMPDRAEDRAALLIEQAKRGSPKNDVKKIRSLLINAGKALAPDAFQVLLEADVEAKGIFKSSYCGGITNICCLYLHVLVSSLSMTTVIAGWTITRFLCHQAAIQKLRSEGVNFNQEPSPPEDRRKDVPPEEDPQWTIYREWALEMSAQATISFLRAAELGAEIREQWIISNAAVYLWNYNKHILAAGGQCQLLAPFQKLIDIMKLVGHTSEMVLQVLLCNTVAQILIPSPSPPANRVTQEKEENKKPPPPERGKKGAGKRVESVQSISMDPATVQEGKKVLELCDYAFHLTSSTDGGKAVTLAARKQVIGTWVQIKQVLQQQLGPNPDVDEEVNPRHDTVMAMTRVLVAIEVLLSKSNSGVMESSLPTLSELVTMASECRWTDPTVELHTWTHLLHFAHVAQDHDLIMSCSQKALQCEDAALKRVKMSTCAL</sequence>
<evidence type="ECO:0000313" key="3">
    <source>
        <dbReference type="Proteomes" id="UP000694397"/>
    </source>
</evidence>
<dbReference type="GO" id="GO:0060294">
    <property type="term" value="P:cilium movement involved in cell motility"/>
    <property type="evidence" value="ECO:0007669"/>
    <property type="project" value="InterPro"/>
</dbReference>
<dbReference type="PANTHER" id="PTHR15977">
    <property type="entry name" value="CILIA- AND FLAGELLA-ASSOCIATED PROTEIN 46"/>
    <property type="match status" value="1"/>
</dbReference>
<dbReference type="Proteomes" id="UP000694397">
    <property type="component" value="Chromosome 8"/>
</dbReference>